<dbReference type="GO" id="GO:0043811">
    <property type="term" value="F:phosphate:acyl-[acyl carrier protein] acyltransferase activity"/>
    <property type="evidence" value="ECO:0007669"/>
    <property type="project" value="UniProtKB-UniRule"/>
</dbReference>
<keyword evidence="12" id="KW-0012">Acyltransferase</keyword>
<dbReference type="GO" id="GO:0005737">
    <property type="term" value="C:cytoplasm"/>
    <property type="evidence" value="ECO:0007669"/>
    <property type="project" value="UniProtKB-SubCell"/>
</dbReference>
<keyword evidence="7 10" id="KW-1208">Phospholipid metabolism</keyword>
<evidence type="ECO:0000256" key="6">
    <source>
        <dbReference type="ARBA" id="ARBA00023209"/>
    </source>
</evidence>
<keyword evidence="2 10" id="KW-0963">Cytoplasm</keyword>
<dbReference type="PANTHER" id="PTHR30100:SF1">
    <property type="entry name" value="PHOSPHATE ACYLTRANSFERASE"/>
    <property type="match status" value="1"/>
</dbReference>
<comment type="similarity">
    <text evidence="10">Belongs to the PlsX family.</text>
</comment>
<dbReference type="EMBL" id="VBAO01000442">
    <property type="protein sequence ID" value="TMI77645.1"/>
    <property type="molecule type" value="Genomic_DNA"/>
</dbReference>
<keyword evidence="5 10" id="KW-0443">Lipid metabolism</keyword>
<evidence type="ECO:0000256" key="9">
    <source>
        <dbReference type="ARBA" id="ARBA00046608"/>
    </source>
</evidence>
<organism evidence="12 13">
    <name type="scientific">Candidatus Segetimicrobium genomatis</name>
    <dbReference type="NCBI Taxonomy" id="2569760"/>
    <lineage>
        <taxon>Bacteria</taxon>
        <taxon>Bacillati</taxon>
        <taxon>Candidatus Sysuimicrobiota</taxon>
        <taxon>Candidatus Sysuimicrobiia</taxon>
        <taxon>Candidatus Sysuimicrobiales</taxon>
        <taxon>Candidatus Segetimicrobiaceae</taxon>
        <taxon>Candidatus Segetimicrobium</taxon>
    </lineage>
</organism>
<dbReference type="Pfam" id="PF02504">
    <property type="entry name" value="FA_synthesis"/>
    <property type="match status" value="1"/>
</dbReference>
<feature type="region of interest" description="Disordered" evidence="11">
    <location>
        <begin position="354"/>
        <end position="394"/>
    </location>
</feature>
<dbReference type="Gene3D" id="3.40.718.10">
    <property type="entry name" value="Isopropylmalate Dehydrogenase"/>
    <property type="match status" value="1"/>
</dbReference>
<dbReference type="SUPFAM" id="SSF53659">
    <property type="entry name" value="Isocitrate/Isopropylmalate dehydrogenase-like"/>
    <property type="match status" value="1"/>
</dbReference>
<dbReference type="GO" id="GO:0006633">
    <property type="term" value="P:fatty acid biosynthetic process"/>
    <property type="evidence" value="ECO:0007669"/>
    <property type="project" value="UniProtKB-UniRule"/>
</dbReference>
<evidence type="ECO:0000256" key="2">
    <source>
        <dbReference type="ARBA" id="ARBA00022490"/>
    </source>
</evidence>
<dbReference type="EC" id="2.3.1.274" evidence="8 10"/>
<dbReference type="HAMAP" id="MF_00019">
    <property type="entry name" value="PlsX"/>
    <property type="match status" value="1"/>
</dbReference>
<evidence type="ECO:0000256" key="1">
    <source>
        <dbReference type="ARBA" id="ARBA00001232"/>
    </source>
</evidence>
<comment type="catalytic activity">
    <reaction evidence="1 10">
        <text>a fatty acyl-[ACP] + phosphate = an acyl phosphate + holo-[ACP]</text>
        <dbReference type="Rhea" id="RHEA:42292"/>
        <dbReference type="Rhea" id="RHEA-COMP:9685"/>
        <dbReference type="Rhea" id="RHEA-COMP:14125"/>
        <dbReference type="ChEBI" id="CHEBI:43474"/>
        <dbReference type="ChEBI" id="CHEBI:59918"/>
        <dbReference type="ChEBI" id="CHEBI:64479"/>
        <dbReference type="ChEBI" id="CHEBI:138651"/>
        <dbReference type="EC" id="2.3.1.274"/>
    </reaction>
</comment>
<evidence type="ECO:0000313" key="12">
    <source>
        <dbReference type="EMBL" id="TMI77645.1"/>
    </source>
</evidence>
<comment type="pathway">
    <text evidence="10">Lipid metabolism; phospholipid metabolism.</text>
</comment>
<keyword evidence="4 10" id="KW-0808">Transferase</keyword>
<evidence type="ECO:0000256" key="11">
    <source>
        <dbReference type="SAM" id="MobiDB-lite"/>
    </source>
</evidence>
<comment type="function">
    <text evidence="10">Catalyzes the reversible formation of acyl-phosphate (acyl-PO(4)) from acyl-[acyl-carrier-protein] (acyl-ACP). This enzyme utilizes acyl-ACP as fatty acyl donor, but not acyl-CoA.</text>
</comment>
<sequence length="413" mass="43287">MAPHRPLRIAVDCMGGDHAPQEIVQGALAAAEAERLEVLLVGIPETLGPLVPAGALRSGRAAVVPSAGAIPEGASPLQALRASPNASMTVAMRQAGNGRADAAVSAGSTGPTLLAAVREIGMLEGVRRACVGRQILGLHPETFLIDLGPTMDCEARHLLEFAVIGATYMRVFCGIPDPTVVLLANGHEPGKGNRVVKEAAGLLERSGLRFAGLIEGHDLMRGAANVVVCDGFVGNITLKTVEGLGREVAAWLRRELSGALPAERAAGLADRLVELTNPIDLQGSLPLLGIRGNVVMAHGASDRRAIQAAIGQAVQAVRGGFVERLRVDAADRRHARSRARHTRSTSPTLHAWAMAPRGRCGGSPSKISEMVPNPASRRWCSKGRSSDRAPSRSQYTRWYASAYAPASQAHAGP</sequence>
<dbReference type="Proteomes" id="UP000320048">
    <property type="component" value="Unassembled WGS sequence"/>
</dbReference>
<protein>
    <recommendedName>
        <fullName evidence="8 10">Phosphate acyltransferase</fullName>
        <ecNumber evidence="8 10">2.3.1.274</ecNumber>
    </recommendedName>
    <alternativeName>
        <fullName evidence="10">Acyl-ACP phosphotransacylase</fullName>
    </alternativeName>
    <alternativeName>
        <fullName evidence="10">Acyl-[acyl-carrier-protein]--phosphate acyltransferase</fullName>
    </alternativeName>
    <alternativeName>
        <fullName evidence="10">Phosphate-acyl-ACP acyltransferase</fullName>
    </alternativeName>
</protein>
<dbReference type="UniPathway" id="UPA00085"/>
<dbReference type="InterPro" id="IPR003664">
    <property type="entry name" value="FA_synthesis"/>
</dbReference>
<evidence type="ECO:0000256" key="3">
    <source>
        <dbReference type="ARBA" id="ARBA00022516"/>
    </source>
</evidence>
<comment type="subunit">
    <text evidence="9 10">Homodimer. Probably interacts with PlsY.</text>
</comment>
<comment type="subcellular location">
    <subcellularLocation>
        <location evidence="10">Cytoplasm</location>
    </subcellularLocation>
    <text evidence="10">Associated with the membrane possibly through PlsY.</text>
</comment>
<proteinExistence type="inferred from homology"/>
<gene>
    <name evidence="10" type="primary">plsX</name>
    <name evidence="12" type="ORF">E6H04_13815</name>
</gene>
<keyword evidence="3 10" id="KW-0444">Lipid biosynthesis</keyword>
<accession>A0A537J2B0</accession>
<dbReference type="GO" id="GO:0008654">
    <property type="term" value="P:phospholipid biosynthetic process"/>
    <property type="evidence" value="ECO:0007669"/>
    <property type="project" value="UniProtKB-KW"/>
</dbReference>
<reference evidence="12 13" key="1">
    <citation type="journal article" date="2019" name="Nat. Microbiol.">
        <title>Mediterranean grassland soil C-N compound turnover is dependent on rainfall and depth, and is mediated by genomically divergent microorganisms.</title>
        <authorList>
            <person name="Diamond S."/>
            <person name="Andeer P.F."/>
            <person name="Li Z."/>
            <person name="Crits-Christoph A."/>
            <person name="Burstein D."/>
            <person name="Anantharaman K."/>
            <person name="Lane K.R."/>
            <person name="Thomas B.C."/>
            <person name="Pan C."/>
            <person name="Northen T.R."/>
            <person name="Banfield J.F."/>
        </authorList>
    </citation>
    <scope>NUCLEOTIDE SEQUENCE [LARGE SCALE GENOMIC DNA]</scope>
    <source>
        <strain evidence="12">NP_7</strain>
    </source>
</reference>
<dbReference type="PANTHER" id="PTHR30100">
    <property type="entry name" value="FATTY ACID/PHOSPHOLIPID SYNTHESIS PROTEIN PLSX"/>
    <property type="match status" value="1"/>
</dbReference>
<evidence type="ECO:0000256" key="7">
    <source>
        <dbReference type="ARBA" id="ARBA00023264"/>
    </source>
</evidence>
<evidence type="ECO:0000256" key="4">
    <source>
        <dbReference type="ARBA" id="ARBA00022679"/>
    </source>
</evidence>
<evidence type="ECO:0000313" key="13">
    <source>
        <dbReference type="Proteomes" id="UP000320048"/>
    </source>
</evidence>
<name>A0A537J2B0_9BACT</name>
<dbReference type="InterPro" id="IPR012281">
    <property type="entry name" value="Phospholipid_synth_PlsX-like"/>
</dbReference>
<dbReference type="AlphaFoldDB" id="A0A537J2B0"/>
<evidence type="ECO:0000256" key="5">
    <source>
        <dbReference type="ARBA" id="ARBA00023098"/>
    </source>
</evidence>
<comment type="caution">
    <text evidence="12">The sequence shown here is derived from an EMBL/GenBank/DDBJ whole genome shotgun (WGS) entry which is preliminary data.</text>
</comment>
<evidence type="ECO:0000256" key="8">
    <source>
        <dbReference type="ARBA" id="ARBA00024069"/>
    </source>
</evidence>
<evidence type="ECO:0000256" key="10">
    <source>
        <dbReference type="HAMAP-Rule" id="MF_00019"/>
    </source>
</evidence>
<keyword evidence="6 10" id="KW-0594">Phospholipid biosynthesis</keyword>